<evidence type="ECO:0000313" key="2">
    <source>
        <dbReference type="Proteomes" id="UP000596742"/>
    </source>
</evidence>
<keyword evidence="2" id="KW-1185">Reference proteome</keyword>
<accession>A0A8B6CCG2</accession>
<gene>
    <name evidence="1" type="ORF">MGAL_10B004348</name>
</gene>
<dbReference type="Proteomes" id="UP000596742">
    <property type="component" value="Unassembled WGS sequence"/>
</dbReference>
<name>A0A8B6CCG2_MYTGA</name>
<sequence length="229" mass="25540">MVMNTSGKILSKQDALSSTDAISSTDPGDFNGVSALDDIDNLNNTLQSLFMYDLGEHSEYEHIESDGGDSQEENIDGLDLESIEFKEDFMDDIERLDLSVDDMIEETITPSVDDITEDRTTQFNAVETTASFDNMNENTKRLGGPDGYNVMLACVKKSLPFAFLNGATTYASLCVDLLYCHYTAGVFRRCMKESLFLAPQKHSNVNFALDIQRDIDHLDGKKGFRPRAQ</sequence>
<dbReference type="AlphaFoldDB" id="A0A8B6CCG2"/>
<organism evidence="1 2">
    <name type="scientific">Mytilus galloprovincialis</name>
    <name type="common">Mediterranean mussel</name>
    <dbReference type="NCBI Taxonomy" id="29158"/>
    <lineage>
        <taxon>Eukaryota</taxon>
        <taxon>Metazoa</taxon>
        <taxon>Spiralia</taxon>
        <taxon>Lophotrochozoa</taxon>
        <taxon>Mollusca</taxon>
        <taxon>Bivalvia</taxon>
        <taxon>Autobranchia</taxon>
        <taxon>Pteriomorphia</taxon>
        <taxon>Mytilida</taxon>
        <taxon>Mytiloidea</taxon>
        <taxon>Mytilidae</taxon>
        <taxon>Mytilinae</taxon>
        <taxon>Mytilus</taxon>
    </lineage>
</organism>
<comment type="caution">
    <text evidence="1">The sequence shown here is derived from an EMBL/GenBank/DDBJ whole genome shotgun (WGS) entry which is preliminary data.</text>
</comment>
<dbReference type="EMBL" id="UYJE01001560">
    <property type="protein sequence ID" value="VDI03024.1"/>
    <property type="molecule type" value="Genomic_DNA"/>
</dbReference>
<dbReference type="OrthoDB" id="6203050at2759"/>
<protein>
    <submittedName>
        <fullName evidence="1">Uncharacterized protein</fullName>
    </submittedName>
</protein>
<evidence type="ECO:0000313" key="1">
    <source>
        <dbReference type="EMBL" id="VDI03024.1"/>
    </source>
</evidence>
<reference evidence="1" key="1">
    <citation type="submission" date="2018-11" db="EMBL/GenBank/DDBJ databases">
        <authorList>
            <person name="Alioto T."/>
            <person name="Alioto T."/>
        </authorList>
    </citation>
    <scope>NUCLEOTIDE SEQUENCE</scope>
</reference>
<proteinExistence type="predicted"/>